<evidence type="ECO:0000313" key="5">
    <source>
        <dbReference type="Proteomes" id="UP001220658"/>
    </source>
</evidence>
<dbReference type="PROSITE" id="PS50911">
    <property type="entry name" value="CHAP"/>
    <property type="match status" value="1"/>
</dbReference>
<feature type="compositionally biased region" description="Polar residues" evidence="1">
    <location>
        <begin position="28"/>
        <end position="48"/>
    </location>
</feature>
<comment type="caution">
    <text evidence="4">The sequence shown here is derived from an EMBL/GenBank/DDBJ whole genome shotgun (WGS) entry which is preliminary data.</text>
</comment>
<accession>A0AAW6FS99</accession>
<dbReference type="RefSeq" id="WP_229027201.1">
    <property type="nucleotide sequence ID" value="NZ_JADMUL010000011.1"/>
</dbReference>
<gene>
    <name evidence="4" type="ORF">POG00_04645</name>
</gene>
<dbReference type="Proteomes" id="UP001220658">
    <property type="component" value="Unassembled WGS sequence"/>
</dbReference>
<dbReference type="EMBL" id="JAQNCK010000009">
    <property type="protein sequence ID" value="MDC0827997.1"/>
    <property type="molecule type" value="Genomic_DNA"/>
</dbReference>
<sequence length="902" mass="102093">MPNSRNKWKSESNTAVERRRDQWMVWSPSGQETNSETGTNETQQSFTRQMPEWEGPKPVSRPVKSEIVQGQVYQSYRDSMNVVYAGNTILRQMGVSVPSYAPQKETNTSYVYNAYENQRSNPQPLPWNPSYWLQEEVHRNLYQDQLGSGSPNSPIPQGTFRYRDYVKQVVEESRNRGPEPFRDGHMPSGRSSDDDFLGVGGRRKFNLYIWANSVEATAYTSHIASTLGKTTVRYGGRAIGSTISNVATQLNRYTPDIYDVGHHGQVDLTSDAGMFILGNTAMVAQNAVRMARKPAKYGVKLADVALHNSYRMEKIKQKSEYVRKMNSKVDMKTTQILTGYNRKDVVHYRDRIAWNRFKPNQAKDMAIKERSTLLFRKWQANRYNRILGKSNNMKNAFKNMRAKQFSLFRSTRGMVINQSRKLGNMVVNGNDPQSTTNRAVWLTQKGIRGSLHTAKAAYKHREIIKRVGSKFIHPVRSIRSIVSVISSLISSLLSLVASIPVVASIIAVLLPLLIVILCVFTVITTILGWVGIQPKYGNIETVATQEYAANAFIYEAKQRGWKSNAIQGVLAYMLAENLSEMGTFTYESFWVVRGPSDQFRDKTLDNDAWLEWLQGDGKVALRGTSYSNRSDIYCAIAIGLLADSDVWQTASTRSATNATKLINYCESKGQPWQDPRTQLTYYFEHVFTGATVFDTRGVDPTRDNRSAEEWCRRITAGYGMPAWSWTTNNQYMLKHVEKLDQAKRYLDNYRHFSYVSLTGGNLSAGPDFSNINAWKAPSNPYAPTFYGQCTWFAWGRFYEIYGYDPGFWGNGYQCVGQLLQAHPDKFEFSTTPKAGAVGSSDAAHNHVWIVLAVDGDRVTVQEGNLDGANNTWADAILDWHTTVYTMDGLRATYGNVTYANPK</sequence>
<evidence type="ECO:0000256" key="1">
    <source>
        <dbReference type="SAM" id="MobiDB-lite"/>
    </source>
</evidence>
<dbReference type="Pfam" id="PF05257">
    <property type="entry name" value="CHAP"/>
    <property type="match status" value="1"/>
</dbReference>
<feature type="domain" description="Peptidase C51" evidence="3">
    <location>
        <begin position="764"/>
        <end position="900"/>
    </location>
</feature>
<keyword evidence="2" id="KW-1133">Transmembrane helix</keyword>
<dbReference type="InterPro" id="IPR007921">
    <property type="entry name" value="CHAP_dom"/>
</dbReference>
<keyword evidence="2" id="KW-0472">Membrane</keyword>
<dbReference type="AlphaFoldDB" id="A0AAW6FS99"/>
<keyword evidence="2" id="KW-0812">Transmembrane</keyword>
<organism evidence="4 5">
    <name type="scientific">Faecalitalea cylindroides</name>
    <dbReference type="NCBI Taxonomy" id="39483"/>
    <lineage>
        <taxon>Bacteria</taxon>
        <taxon>Bacillati</taxon>
        <taxon>Bacillota</taxon>
        <taxon>Erysipelotrichia</taxon>
        <taxon>Erysipelotrichales</taxon>
        <taxon>Erysipelotrichaceae</taxon>
        <taxon>Faecalitalea</taxon>
    </lineage>
</organism>
<feature type="region of interest" description="Disordered" evidence="1">
    <location>
        <begin position="172"/>
        <end position="195"/>
    </location>
</feature>
<name>A0AAW6FS99_9FIRM</name>
<feature type="region of interest" description="Disordered" evidence="1">
    <location>
        <begin position="1"/>
        <end position="62"/>
    </location>
</feature>
<feature type="transmembrane region" description="Helical" evidence="2">
    <location>
        <begin position="480"/>
        <end position="499"/>
    </location>
</feature>
<protein>
    <submittedName>
        <fullName evidence="4">CHAP domain-containing protein</fullName>
    </submittedName>
</protein>
<feature type="compositionally biased region" description="Basic and acidic residues" evidence="1">
    <location>
        <begin position="172"/>
        <end position="185"/>
    </location>
</feature>
<dbReference type="SUPFAM" id="SSF54001">
    <property type="entry name" value="Cysteine proteinases"/>
    <property type="match status" value="1"/>
</dbReference>
<proteinExistence type="predicted"/>
<feature type="transmembrane region" description="Helical" evidence="2">
    <location>
        <begin position="505"/>
        <end position="530"/>
    </location>
</feature>
<evidence type="ECO:0000256" key="2">
    <source>
        <dbReference type="SAM" id="Phobius"/>
    </source>
</evidence>
<feature type="compositionally biased region" description="Polar residues" evidence="1">
    <location>
        <begin position="1"/>
        <end position="15"/>
    </location>
</feature>
<reference evidence="4" key="1">
    <citation type="submission" date="2023-01" db="EMBL/GenBank/DDBJ databases">
        <title>Human gut microbiome strain richness.</title>
        <authorList>
            <person name="Chen-Liaw A."/>
        </authorList>
    </citation>
    <scope>NUCLEOTIDE SEQUENCE</scope>
    <source>
        <strain evidence="4">D55st1_G4_D55t1_190419</strain>
    </source>
</reference>
<dbReference type="InterPro" id="IPR038765">
    <property type="entry name" value="Papain-like_cys_pep_sf"/>
</dbReference>
<evidence type="ECO:0000313" key="4">
    <source>
        <dbReference type="EMBL" id="MDC0827997.1"/>
    </source>
</evidence>
<evidence type="ECO:0000259" key="3">
    <source>
        <dbReference type="PROSITE" id="PS50911"/>
    </source>
</evidence>
<dbReference type="Gene3D" id="3.90.1720.10">
    <property type="entry name" value="endopeptidase domain like (from Nostoc punctiforme)"/>
    <property type="match status" value="1"/>
</dbReference>